<evidence type="ECO:0000313" key="3">
    <source>
        <dbReference type="Proteomes" id="UP000544054"/>
    </source>
</evidence>
<dbReference type="Pfam" id="PF00534">
    <property type="entry name" value="Glycos_transf_1"/>
    <property type="match status" value="1"/>
</dbReference>
<keyword evidence="2" id="KW-0808">Transferase</keyword>
<organism evidence="2 3">
    <name type="scientific">Chryseobacterium antibioticum</name>
    <dbReference type="NCBI Taxonomy" id="2728847"/>
    <lineage>
        <taxon>Bacteria</taxon>
        <taxon>Pseudomonadati</taxon>
        <taxon>Bacteroidota</taxon>
        <taxon>Flavobacteriia</taxon>
        <taxon>Flavobacteriales</taxon>
        <taxon>Weeksellaceae</taxon>
        <taxon>Chryseobacterium group</taxon>
        <taxon>Chryseobacterium</taxon>
    </lineage>
</organism>
<dbReference type="Proteomes" id="UP000544054">
    <property type="component" value="Unassembled WGS sequence"/>
</dbReference>
<dbReference type="CDD" id="cd03811">
    <property type="entry name" value="GT4_GT28_WabH-like"/>
    <property type="match status" value="1"/>
</dbReference>
<dbReference type="SUPFAM" id="SSF53756">
    <property type="entry name" value="UDP-Glycosyltransferase/glycogen phosphorylase"/>
    <property type="match status" value="1"/>
</dbReference>
<proteinExistence type="predicted"/>
<name>A0A7Y0FQS1_9FLAO</name>
<dbReference type="AlphaFoldDB" id="A0A7Y0FQS1"/>
<dbReference type="PANTHER" id="PTHR12526:SF630">
    <property type="entry name" value="GLYCOSYLTRANSFERASE"/>
    <property type="match status" value="1"/>
</dbReference>
<gene>
    <name evidence="2" type="ORF">HHL23_06070</name>
</gene>
<dbReference type="GO" id="GO:0016757">
    <property type="term" value="F:glycosyltransferase activity"/>
    <property type="evidence" value="ECO:0007669"/>
    <property type="project" value="InterPro"/>
</dbReference>
<accession>A0A7Y0FQS1</accession>
<feature type="domain" description="Glycosyl transferase family 1" evidence="1">
    <location>
        <begin position="201"/>
        <end position="356"/>
    </location>
</feature>
<dbReference type="RefSeq" id="WP_169233917.1">
    <property type="nucleotide sequence ID" value="NZ_JABBGI010000006.1"/>
</dbReference>
<sequence>MKTSKTKVLFRLRSMETGGVQKVLCDIMKNIPADRFEVTLLLNLRQGEMLPLIPKNVKVFHLAEGKEQFSNNPLMHKLQLASRRVRLEIYHRFPQLIQKLIQFQPDVEIAFTSSEFEALLKSPFKKSKKIGWFHADIRDAAATEADKLTIIRQLKQMDTAVFVSQQTRNIIKEVYHEEIPKGLVIYNPFEHEVIKEKAREFEVDFKTDLPVFISLGRLIPRKGNKILVEAHKILINKGLHHKIWLFGNGQDKEELLNLIKEYSIEDSFIIKDPVINPYPYLNKADFYVLPSKSEAYPLVIGEALILEKPVVATNAGGVKEMMDDGINGTIVEYDATKLAEGMERFLTDKEWVETIKLNNKTASQRFNNQKIYNQIIEVLKK</sequence>
<dbReference type="Gene3D" id="3.40.50.2000">
    <property type="entry name" value="Glycogen Phosphorylase B"/>
    <property type="match status" value="2"/>
</dbReference>
<evidence type="ECO:0000259" key="1">
    <source>
        <dbReference type="Pfam" id="PF00534"/>
    </source>
</evidence>
<evidence type="ECO:0000313" key="2">
    <source>
        <dbReference type="EMBL" id="NML69358.1"/>
    </source>
</evidence>
<dbReference type="EMBL" id="JABBGI010000006">
    <property type="protein sequence ID" value="NML69358.1"/>
    <property type="molecule type" value="Genomic_DNA"/>
</dbReference>
<comment type="caution">
    <text evidence="2">The sequence shown here is derived from an EMBL/GenBank/DDBJ whole genome shotgun (WGS) entry which is preliminary data.</text>
</comment>
<dbReference type="InterPro" id="IPR001296">
    <property type="entry name" value="Glyco_trans_1"/>
</dbReference>
<reference evidence="2 3" key="1">
    <citation type="submission" date="2020-04" db="EMBL/GenBank/DDBJ databases">
        <title>Chryseobacterium sp. RP-3-3 sp. nov., isolated from Jeju soil.</title>
        <authorList>
            <person name="Dahal R.H."/>
        </authorList>
    </citation>
    <scope>NUCLEOTIDE SEQUENCE [LARGE SCALE GENOMIC DNA]</scope>
    <source>
        <strain evidence="2 3">RP-3-3</strain>
    </source>
</reference>
<dbReference type="PANTHER" id="PTHR12526">
    <property type="entry name" value="GLYCOSYLTRANSFERASE"/>
    <property type="match status" value="1"/>
</dbReference>
<protein>
    <submittedName>
        <fullName evidence="2">Glycosyltransferase</fullName>
    </submittedName>
</protein>
<keyword evidence="3" id="KW-1185">Reference proteome</keyword>